<dbReference type="EMBL" id="QNUK01000072">
    <property type="protein sequence ID" value="KAF5903438.1"/>
    <property type="molecule type" value="Genomic_DNA"/>
</dbReference>
<dbReference type="Proteomes" id="UP000727407">
    <property type="component" value="Unassembled WGS sequence"/>
</dbReference>
<reference evidence="1" key="1">
    <citation type="submission" date="2020-07" db="EMBL/GenBank/DDBJ databases">
        <title>Clarias magur genome sequencing, assembly and annotation.</title>
        <authorList>
            <person name="Kushwaha B."/>
            <person name="Kumar R."/>
            <person name="Das P."/>
            <person name="Joshi C.G."/>
            <person name="Kumar D."/>
            <person name="Nagpure N.S."/>
            <person name="Pandey M."/>
            <person name="Agarwal S."/>
            <person name="Srivastava S."/>
            <person name="Singh M."/>
            <person name="Sahoo L."/>
            <person name="Jayasankar P."/>
            <person name="Meher P.K."/>
            <person name="Koringa P.G."/>
            <person name="Iquebal M.A."/>
            <person name="Das S.P."/>
            <person name="Bit A."/>
            <person name="Patnaik S."/>
            <person name="Patel N."/>
            <person name="Shah T.M."/>
            <person name="Hinsu A."/>
            <person name="Jena J.K."/>
        </authorList>
    </citation>
    <scope>NUCLEOTIDE SEQUENCE</scope>
    <source>
        <strain evidence="1">CIFAMagur01</strain>
        <tissue evidence="1">Testis</tissue>
    </source>
</reference>
<evidence type="ECO:0000313" key="2">
    <source>
        <dbReference type="Proteomes" id="UP000727407"/>
    </source>
</evidence>
<evidence type="ECO:0000313" key="1">
    <source>
        <dbReference type="EMBL" id="KAF5903438.1"/>
    </source>
</evidence>
<gene>
    <name evidence="1" type="primary">erfa-1</name>
    <name evidence="1" type="ORF">DAT39_006793</name>
</gene>
<sequence length="52" mass="5665">MDENAAGSVTHICTHTERERYSMAAGPLRLERQLSASQGLLISAHSPRGRSD</sequence>
<accession>A0A8J4XCZ2</accession>
<dbReference type="AlphaFoldDB" id="A0A8J4XCZ2"/>
<organism evidence="1 2">
    <name type="scientific">Clarias magur</name>
    <name type="common">Asian catfish</name>
    <name type="synonym">Macropteronotus magur</name>
    <dbReference type="NCBI Taxonomy" id="1594786"/>
    <lineage>
        <taxon>Eukaryota</taxon>
        <taxon>Metazoa</taxon>
        <taxon>Chordata</taxon>
        <taxon>Craniata</taxon>
        <taxon>Vertebrata</taxon>
        <taxon>Euteleostomi</taxon>
        <taxon>Actinopterygii</taxon>
        <taxon>Neopterygii</taxon>
        <taxon>Teleostei</taxon>
        <taxon>Ostariophysi</taxon>
        <taxon>Siluriformes</taxon>
        <taxon>Clariidae</taxon>
        <taxon>Clarias</taxon>
    </lineage>
</organism>
<keyword evidence="2" id="KW-1185">Reference proteome</keyword>
<name>A0A8J4XCZ2_CLAMG</name>
<comment type="caution">
    <text evidence="1">The sequence shown here is derived from an EMBL/GenBank/DDBJ whole genome shotgun (WGS) entry which is preliminary data.</text>
</comment>
<proteinExistence type="predicted"/>
<protein>
    <submittedName>
        <fullName evidence="1">Eukaryotic peptide chain release factor subunit 1</fullName>
    </submittedName>
</protein>